<dbReference type="InterPro" id="IPR036175">
    <property type="entry name" value="Sec23/24_helical_dom_sf"/>
</dbReference>
<evidence type="ECO:0000259" key="8">
    <source>
        <dbReference type="Pfam" id="PF08033"/>
    </source>
</evidence>
<feature type="compositionally biased region" description="Low complexity" evidence="4">
    <location>
        <begin position="248"/>
        <end position="264"/>
    </location>
</feature>
<feature type="region of interest" description="Disordered" evidence="4">
    <location>
        <begin position="1"/>
        <end position="264"/>
    </location>
</feature>
<evidence type="ECO:0000256" key="3">
    <source>
        <dbReference type="ARBA" id="ARBA00022927"/>
    </source>
</evidence>
<dbReference type="PANTHER" id="PTHR13803:SF4">
    <property type="entry name" value="SECRETORY 24CD, ISOFORM C"/>
    <property type="match status" value="1"/>
</dbReference>
<dbReference type="GO" id="GO:0090110">
    <property type="term" value="P:COPII-coated vesicle cargo loading"/>
    <property type="evidence" value="ECO:0007669"/>
    <property type="project" value="TreeGrafter"/>
</dbReference>
<protein>
    <submittedName>
        <fullName evidence="9">Related to protein transport protein sec24c</fullName>
    </submittedName>
</protein>
<feature type="compositionally biased region" description="Polar residues" evidence="4">
    <location>
        <begin position="182"/>
        <end position="197"/>
    </location>
</feature>
<dbReference type="InterPro" id="IPR036174">
    <property type="entry name" value="Znf_Sec23_Sec24_sf"/>
</dbReference>
<dbReference type="Gene3D" id="1.20.120.730">
    <property type="entry name" value="Sec23/Sec24 helical domain"/>
    <property type="match status" value="1"/>
</dbReference>
<dbReference type="STRING" id="401625.A0A0P1BM14"/>
<sequence length="1275" mass="136605">MASQQGQGAGGPGGYQQPQQGSMNGQFRPPAPPGTQLGRPPFPPGTNGFPGRPPPPGSQFARPSGPGLAPGQQLPQLARPGSTGPGPLPQQGRPGQPPMPNPQQRVMSPPGQGGVPAYPQQQVPPRNGGLTPAPPGEQGRASPRPGMPPMPQGARPFQPGALQGRPGLPQQQPQQGPGNPQSLHAQMSNMNLGQQDGSAAAPATALSPPPAEGAAAASSKNKRSARAYHQQEEVAPTGQQGGLGPHGYGQPQQASWQAEAAARVAAYESQLEGAADAALDQYPGQRNVLSPEQAAANQQRLASMQAQAQGQRGQLQAPGGAGGAFMQSMPITPGPPGPHTPGAPMQSGFAHQQAGQPGGISQPPHQAGQRFAGPRSKIDPDQIPAPVEAQDADQEFFDKEWFATCGRGGLPLSTTDFGAVDQGNCSPKHMRLTTYSLPFSDELASMSQLPISLVVQPFAQQRPDELPVPVVECGPSGPPRCKRCRAYINPWAIFVEGGQKWCCNLCGTATDVAPDYFCNLDMGGRRVDFEQRPELSRGTVEFRVPKEYWAVQASPPASVLLPVAPALSLTETAKLSPRPDNAPSEAFAGSTMGLGGQGGQAAKAATKAASEALSNTLTIGQGRTTVRAPRPMTYFFAIDVSFSAVRCGSLQKCIESIRETLYGPRGTSGTNGEAANEEAPGFGLPHGSRVVILTFDRALHFYNLLPSLEQAQMLVVADIDEPFVPISEGLLADPWDSKSQIEGLLDSLPTMFAENSASEAALGAVVRGVQATLSTIGGQANIFLSTIPTLGPGALKHREDTKLYGTDKERNLFIPQDGWYRGVAEECVEAGIGINVFFFPSQYIDVATIGTLSGVTGGELFFHPRFDPVRDGVKLDAQIKRAVLRETGYNSTMRIRCSNGLHVTDHFGNFLQRNSTDLEFANVDADKSIAALIKHEAKLDEKQEAHFQCAILYTTASGERRVRCSNLAVPVTSLLGNVFRYADLDSTVAYFMKESISLAHTKSLRDVRHYLTERCVKILLAYRRNCASSTSPGQLILPESFKLLPLYALGINKTKAIKGGNVTSDVRTYHMRTLRGMGTNLIMSALYPRMIALHRMSDDDGEPIKIQQTNGDGSETQVEGMRIKCPPLLRPSYQRMEAHGAYLLENGDMCILWLGSQVNPRLLDDLYGVNILEELDPRMTTLPKLPTKLSKQVRTLVQSFATQRSKPALPVFIARQNRDGMEVELANNLVEDQNNDMMSYVDYLCHVHRVISSEVSGAGNAGKTDGADAGYWRSW</sequence>
<keyword evidence="2" id="KW-0813">Transport</keyword>
<dbReference type="OrthoDB" id="49016at2759"/>
<feature type="domain" description="Sec23/Sec24 beta-sandwich" evidence="8">
    <location>
        <begin position="888"/>
        <end position="972"/>
    </location>
</feature>
<evidence type="ECO:0000259" key="7">
    <source>
        <dbReference type="Pfam" id="PF04815"/>
    </source>
</evidence>
<dbReference type="InterPro" id="IPR050550">
    <property type="entry name" value="SEC23_SEC24_subfamily"/>
</dbReference>
<dbReference type="InterPro" id="IPR006896">
    <property type="entry name" value="Sec23/24_trunk_dom"/>
</dbReference>
<dbReference type="Proteomes" id="UP000054845">
    <property type="component" value="Unassembled WGS sequence"/>
</dbReference>
<dbReference type="SUPFAM" id="SSF81811">
    <property type="entry name" value="Helical domain of Sec23/24"/>
    <property type="match status" value="1"/>
</dbReference>
<dbReference type="GO" id="GO:0006886">
    <property type="term" value="P:intracellular protein transport"/>
    <property type="evidence" value="ECO:0007669"/>
    <property type="project" value="InterPro"/>
</dbReference>
<feature type="compositionally biased region" description="Pro residues" evidence="4">
    <location>
        <begin position="332"/>
        <end position="341"/>
    </location>
</feature>
<dbReference type="GO" id="GO:0070971">
    <property type="term" value="C:endoplasmic reticulum exit site"/>
    <property type="evidence" value="ECO:0007669"/>
    <property type="project" value="TreeGrafter"/>
</dbReference>
<dbReference type="Pfam" id="PF08033">
    <property type="entry name" value="Sec23_BS"/>
    <property type="match status" value="1"/>
</dbReference>
<dbReference type="Gene3D" id="3.40.20.10">
    <property type="entry name" value="Severin"/>
    <property type="match status" value="1"/>
</dbReference>
<dbReference type="Gene3D" id="2.60.40.1670">
    <property type="entry name" value="beta-sandwich domain of Sec23/24"/>
    <property type="match status" value="1"/>
</dbReference>
<name>A0A0P1BM14_9BASI</name>
<reference evidence="9 10" key="1">
    <citation type="submission" date="2014-09" db="EMBL/GenBank/DDBJ databases">
        <authorList>
            <person name="Magalhaes I.L.F."/>
            <person name="Oliveira U."/>
            <person name="Santos F.R."/>
            <person name="Vidigal T.H.D.A."/>
            <person name="Brescovit A.D."/>
            <person name="Santos A.J."/>
        </authorList>
    </citation>
    <scope>NUCLEOTIDE SEQUENCE [LARGE SCALE GENOMIC DNA]</scope>
</reference>
<organism evidence="9 10">
    <name type="scientific">Ceraceosorus bombacis</name>
    <dbReference type="NCBI Taxonomy" id="401625"/>
    <lineage>
        <taxon>Eukaryota</taxon>
        <taxon>Fungi</taxon>
        <taxon>Dikarya</taxon>
        <taxon>Basidiomycota</taxon>
        <taxon>Ustilaginomycotina</taxon>
        <taxon>Exobasidiomycetes</taxon>
        <taxon>Ceraceosorales</taxon>
        <taxon>Ceraceosoraceae</taxon>
        <taxon>Ceraceosorus</taxon>
    </lineage>
</organism>
<evidence type="ECO:0000259" key="5">
    <source>
        <dbReference type="Pfam" id="PF04810"/>
    </source>
</evidence>
<dbReference type="InterPro" id="IPR036465">
    <property type="entry name" value="vWFA_dom_sf"/>
</dbReference>
<accession>A0A0P1BM14</accession>
<evidence type="ECO:0000313" key="10">
    <source>
        <dbReference type="Proteomes" id="UP000054845"/>
    </source>
</evidence>
<dbReference type="SUPFAM" id="SSF53300">
    <property type="entry name" value="vWA-like"/>
    <property type="match status" value="1"/>
</dbReference>
<dbReference type="Pfam" id="PF04811">
    <property type="entry name" value="Sec23_trunk"/>
    <property type="match status" value="1"/>
</dbReference>
<feature type="domain" description="Sec23/Sec24 trunk" evidence="6">
    <location>
        <begin position="629"/>
        <end position="882"/>
    </location>
</feature>
<keyword evidence="10" id="KW-1185">Reference proteome</keyword>
<proteinExistence type="inferred from homology"/>
<feature type="domain" description="Zinc finger Sec23/Sec24-type" evidence="5">
    <location>
        <begin position="478"/>
        <end position="516"/>
    </location>
</feature>
<dbReference type="GO" id="GO:0000149">
    <property type="term" value="F:SNARE binding"/>
    <property type="evidence" value="ECO:0007669"/>
    <property type="project" value="TreeGrafter"/>
</dbReference>
<dbReference type="InterPro" id="IPR029006">
    <property type="entry name" value="ADF-H/Gelsolin-like_dom_sf"/>
</dbReference>
<feature type="compositionally biased region" description="Low complexity" evidence="4">
    <location>
        <begin position="158"/>
        <end position="181"/>
    </location>
</feature>
<evidence type="ECO:0000259" key="6">
    <source>
        <dbReference type="Pfam" id="PF04811"/>
    </source>
</evidence>
<dbReference type="SUPFAM" id="SSF82919">
    <property type="entry name" value="Zn-finger domain of Sec23/24"/>
    <property type="match status" value="1"/>
</dbReference>
<dbReference type="EMBL" id="CCYA01000253">
    <property type="protein sequence ID" value="CEH16909.1"/>
    <property type="molecule type" value="Genomic_DNA"/>
</dbReference>
<dbReference type="InterPro" id="IPR006900">
    <property type="entry name" value="Sec23/24_helical_dom"/>
</dbReference>
<feature type="region of interest" description="Disordered" evidence="4">
    <location>
        <begin position="292"/>
        <end position="375"/>
    </location>
</feature>
<dbReference type="AlphaFoldDB" id="A0A0P1BM14"/>
<evidence type="ECO:0000256" key="2">
    <source>
        <dbReference type="ARBA" id="ARBA00022448"/>
    </source>
</evidence>
<dbReference type="Gene3D" id="3.40.50.410">
    <property type="entry name" value="von Willebrand factor, type A domain"/>
    <property type="match status" value="1"/>
</dbReference>
<evidence type="ECO:0000256" key="1">
    <source>
        <dbReference type="ARBA" id="ARBA00008334"/>
    </source>
</evidence>
<dbReference type="Pfam" id="PF04810">
    <property type="entry name" value="zf-Sec23_Sec24"/>
    <property type="match status" value="1"/>
</dbReference>
<evidence type="ECO:0000256" key="4">
    <source>
        <dbReference type="SAM" id="MobiDB-lite"/>
    </source>
</evidence>
<dbReference type="GO" id="GO:0008270">
    <property type="term" value="F:zinc ion binding"/>
    <property type="evidence" value="ECO:0007669"/>
    <property type="project" value="InterPro"/>
</dbReference>
<dbReference type="Pfam" id="PF04815">
    <property type="entry name" value="Sec23_helical"/>
    <property type="match status" value="1"/>
</dbReference>
<keyword evidence="3" id="KW-0653">Protein transport</keyword>
<feature type="compositionally biased region" description="Low complexity" evidence="4">
    <location>
        <begin position="199"/>
        <end position="219"/>
    </location>
</feature>
<evidence type="ECO:0000313" key="9">
    <source>
        <dbReference type="EMBL" id="CEH16909.1"/>
    </source>
</evidence>
<dbReference type="InterPro" id="IPR012990">
    <property type="entry name" value="Beta-sandwich_Sec23_24"/>
</dbReference>
<comment type="similarity">
    <text evidence="1">Belongs to the SEC23/SEC24 family. SEC24 subfamily.</text>
</comment>
<dbReference type="SUPFAM" id="SSF82754">
    <property type="entry name" value="C-terminal, gelsolin-like domain of Sec23/24"/>
    <property type="match status" value="1"/>
</dbReference>
<dbReference type="SUPFAM" id="SSF81995">
    <property type="entry name" value="beta-sandwich domain of Sec23/24"/>
    <property type="match status" value="1"/>
</dbReference>
<feature type="compositionally biased region" description="Low complexity" evidence="4">
    <location>
        <begin position="302"/>
        <end position="318"/>
    </location>
</feature>
<dbReference type="InterPro" id="IPR036180">
    <property type="entry name" value="Gelsolin-like_dom_sf"/>
</dbReference>
<dbReference type="InterPro" id="IPR006895">
    <property type="entry name" value="Znf_Sec23_Sec24"/>
</dbReference>
<dbReference type="Gene3D" id="2.30.30.380">
    <property type="entry name" value="Zn-finger domain of Sec23/24"/>
    <property type="match status" value="1"/>
</dbReference>
<dbReference type="GO" id="GO:0030127">
    <property type="term" value="C:COPII vesicle coat"/>
    <property type="evidence" value="ECO:0007669"/>
    <property type="project" value="InterPro"/>
</dbReference>
<dbReference type="PANTHER" id="PTHR13803">
    <property type="entry name" value="SEC24-RELATED PROTEIN"/>
    <property type="match status" value="1"/>
</dbReference>
<feature type="compositionally biased region" description="Polar residues" evidence="4">
    <location>
        <begin position="292"/>
        <end position="301"/>
    </location>
</feature>
<feature type="domain" description="Sec23/Sec24 helical" evidence="7">
    <location>
        <begin position="983"/>
        <end position="1083"/>
    </location>
</feature>